<sequence length="139" mass="15159">MSYIDDSLSAGETVVARFGQHWLTWMPVALCVLLAPVTLGLSLIVAGVLALRIRSLEQGLTTRRVILKTGFISRHSEEMRLGSVETVEIRQSLWGRILGYGSIEITGRGTSDLLLRRVADPMAVKRAIESAANSAEAHT</sequence>
<gene>
    <name evidence="1" type="ORF">RV045_04620</name>
</gene>
<accession>A0ACC6P0G0</accession>
<keyword evidence="2" id="KW-1185">Reference proteome</keyword>
<proteinExistence type="predicted"/>
<organism evidence="1 2">
    <name type="scientific">Amphibiibacter pelophylacis</name>
    <dbReference type="NCBI Taxonomy" id="1799477"/>
    <lineage>
        <taxon>Bacteria</taxon>
        <taxon>Pseudomonadati</taxon>
        <taxon>Pseudomonadota</taxon>
        <taxon>Betaproteobacteria</taxon>
        <taxon>Burkholderiales</taxon>
        <taxon>Sphaerotilaceae</taxon>
        <taxon>Amphibiibacter</taxon>
    </lineage>
</organism>
<name>A0ACC6P0G0_9BURK</name>
<dbReference type="Proteomes" id="UP001364695">
    <property type="component" value="Unassembled WGS sequence"/>
</dbReference>
<reference evidence="1" key="1">
    <citation type="submission" date="2023-10" db="EMBL/GenBank/DDBJ databases">
        <title>Amphibacter perezi, gen. nov., sp. nov. a novel taxa of the family Comamonadaceae, class Betaproteobacteria isolated from the skin microbiota of Pelophylax perezi from different populations.</title>
        <authorList>
            <person name="Costa S."/>
            <person name="Proenca D.N."/>
            <person name="Lopes I."/>
            <person name="Morais P.V."/>
        </authorList>
    </citation>
    <scope>NUCLEOTIDE SEQUENCE</scope>
    <source>
        <strain evidence="1">SL12-8</strain>
    </source>
</reference>
<evidence type="ECO:0000313" key="2">
    <source>
        <dbReference type="Proteomes" id="UP001364695"/>
    </source>
</evidence>
<comment type="caution">
    <text evidence="1">The sequence shown here is derived from an EMBL/GenBank/DDBJ whole genome shotgun (WGS) entry which is preliminary data.</text>
</comment>
<evidence type="ECO:0000313" key="1">
    <source>
        <dbReference type="EMBL" id="MEJ7137716.1"/>
    </source>
</evidence>
<protein>
    <submittedName>
        <fullName evidence="1">PH domain-containing protein</fullName>
    </submittedName>
</protein>
<dbReference type="EMBL" id="JAWDIE010000005">
    <property type="protein sequence ID" value="MEJ7137716.1"/>
    <property type="molecule type" value="Genomic_DNA"/>
</dbReference>